<dbReference type="RefSeq" id="WP_086488252.1">
    <property type="nucleotide sequence ID" value="NZ_MSLT01000012.1"/>
</dbReference>
<gene>
    <name evidence="3" type="ORF">TPSD3_09220</name>
</gene>
<organism evidence="3 4">
    <name type="scientific">Thioflexithrix psekupsensis</name>
    <dbReference type="NCBI Taxonomy" id="1570016"/>
    <lineage>
        <taxon>Bacteria</taxon>
        <taxon>Pseudomonadati</taxon>
        <taxon>Pseudomonadota</taxon>
        <taxon>Gammaproteobacteria</taxon>
        <taxon>Thiotrichales</taxon>
        <taxon>Thioflexithrix</taxon>
    </lineage>
</organism>
<protein>
    <recommendedName>
        <fullName evidence="2">Protein-glutamine gamma-glutamyltransferase-like C-terminal domain-containing protein</fullName>
    </recommendedName>
</protein>
<evidence type="ECO:0000259" key="2">
    <source>
        <dbReference type="Pfam" id="PF13559"/>
    </source>
</evidence>
<feature type="domain" description="Protein-glutamine gamma-glutamyltransferase-like C-terminal" evidence="2">
    <location>
        <begin position="414"/>
        <end position="484"/>
    </location>
</feature>
<keyword evidence="1" id="KW-0812">Transmembrane</keyword>
<keyword evidence="1" id="KW-1133">Transmembrane helix</keyword>
<feature type="transmembrane region" description="Helical" evidence="1">
    <location>
        <begin position="337"/>
        <end position="354"/>
    </location>
</feature>
<dbReference type="AlphaFoldDB" id="A0A251X918"/>
<evidence type="ECO:0000256" key="1">
    <source>
        <dbReference type="SAM" id="Phobius"/>
    </source>
</evidence>
<sequence>MELDRISLTIRPRGHWEAIDLGLTLLQTYARSFFPIWFAVVLPIIVVIYFVFLEFSPPWLAASFIWWLKPFYDLVCLHFFSRAVFNELPTIRQTWAALPSLIFSRNALAMLTFRRFDLARSFNLPIAQLEGLTGTARRKRVNLLQKQTRSYAVYLTVIYLHFEWLVYCSLILLFLLFVPDIYVDSIWEQLMESETDTAFTLLIMLFSLIALTIIEPLYVASGFVLYLNRRTHLEGWDIELLFRQIAKRMYSPLMVFGAAIMVSALIFPHSPAFALEQEQAKINIQQVLADPDFSTTETRYRWVYVGEVKSLETPISDGVDFSFLAWLFKTFVVLMEYLIWLVFFLLIIGLLFYYRRYLLMLLHISVKPPLVVEENAAVTLVQHGHHHAHLPLDPAHTAWQWWQRGDTHAALSLLYRAALQQTQRRYSLLIEDGRTEDECVRLVKQAAPVETGNYFAQLTRFWQQLAYAQRVPNDSVIKQLCEDWKLHF</sequence>
<dbReference type="EMBL" id="MSLT01000012">
    <property type="protein sequence ID" value="OUD14471.1"/>
    <property type="molecule type" value="Genomic_DNA"/>
</dbReference>
<feature type="transmembrane region" description="Helical" evidence="1">
    <location>
        <begin position="33"/>
        <end position="52"/>
    </location>
</feature>
<dbReference type="OrthoDB" id="183980at2"/>
<accession>A0A251X918</accession>
<proteinExistence type="predicted"/>
<name>A0A251X918_9GAMM</name>
<comment type="caution">
    <text evidence="3">The sequence shown here is derived from an EMBL/GenBank/DDBJ whole genome shotgun (WGS) entry which is preliminary data.</text>
</comment>
<feature type="transmembrane region" description="Helical" evidence="1">
    <location>
        <begin position="198"/>
        <end position="228"/>
    </location>
</feature>
<evidence type="ECO:0000313" key="3">
    <source>
        <dbReference type="EMBL" id="OUD14471.1"/>
    </source>
</evidence>
<reference evidence="3 4" key="1">
    <citation type="submission" date="2016-12" db="EMBL/GenBank/DDBJ databases">
        <title>Thioflexothrix psekupsii D3 genome sequencing and assembly.</title>
        <authorList>
            <person name="Fomenkov A."/>
            <person name="Vincze T."/>
            <person name="Grabovich M."/>
            <person name="Anton B.P."/>
            <person name="Dubinina G."/>
            <person name="Orlova M."/>
            <person name="Belousova E."/>
            <person name="Roberts R.J."/>
        </authorList>
    </citation>
    <scope>NUCLEOTIDE SEQUENCE [LARGE SCALE GENOMIC DNA]</scope>
    <source>
        <strain evidence="3">D3</strain>
    </source>
</reference>
<dbReference type="InterPro" id="IPR025403">
    <property type="entry name" value="TgpA-like_C"/>
</dbReference>
<feature type="transmembrane region" description="Helical" evidence="1">
    <location>
        <begin position="59"/>
        <end position="81"/>
    </location>
</feature>
<feature type="transmembrane region" description="Helical" evidence="1">
    <location>
        <begin position="151"/>
        <end position="178"/>
    </location>
</feature>
<keyword evidence="4" id="KW-1185">Reference proteome</keyword>
<dbReference type="Pfam" id="PF13559">
    <property type="entry name" value="DUF4129"/>
    <property type="match status" value="1"/>
</dbReference>
<evidence type="ECO:0000313" key="4">
    <source>
        <dbReference type="Proteomes" id="UP000194798"/>
    </source>
</evidence>
<keyword evidence="1" id="KW-0472">Membrane</keyword>
<dbReference type="Proteomes" id="UP000194798">
    <property type="component" value="Unassembled WGS sequence"/>
</dbReference>
<feature type="transmembrane region" description="Helical" evidence="1">
    <location>
        <begin position="249"/>
        <end position="267"/>
    </location>
</feature>